<dbReference type="Proteomes" id="UP000287166">
    <property type="component" value="Unassembled WGS sequence"/>
</dbReference>
<sequence length="990" mass="107672">MARGNGNRGRGGFRGSPLRGDPVQSRGGRGRGRGRGRGSGGGTPDFLDDFDFPVQNWPANAPSTNSPGRGNWTPRSRGRGRPYSPHGSGFSTPRRGMDSPLSRGRGYMRYDDIEDFAMYEGPGGRGRGDASPYDRGGRGRTRPGRGFSASRQRAGVPLSKLLQEDRPLLRPIVFVRSVHTATLFQEEEDILQGVVEAAGDDEQSHVPTASKVAQVFSGADAEESDNGDNGDSSSADQLEEIGFADIGKVQAEVDAAAASVATKDQRPSAAIEVNASEEKFTGFYVDTEPTRKFALPTKTVLVEHLEGALGDNSQDDEDVIVYAAPYPRTGRVTPAVRMPPSVVLPVPATSMLSGLSIPETAPADVQEAVTTLVAERSSPAPEVPAAIQESPIFPTVELSRFAPEVPCSAENPSSSVAQEVPPSTEANEPQSEVPIVNTSEIKAQSGTLLSPEPSFESFSFSSSFAQTPPKKQPRRMHPVGGARSLLMRSRMVRRRSLKRGFGVFGAMMDELHLREGRERDPREAEQRRGDSDVNWGDDSDEVQDRGDEVEELSNGIGAMDLDVDISVEAMRGFVKSMSAEGSRHITMNDIEDADKMKMEDSNEGTDVDSESESGDEEVERAVLKEEEILVAEADDAKIEEYDDDEDDQEEGEDDEEQSTGDEATPRSSFQARLQRIRENAKEKRKAEPQGDSSDEAMSVQMTWADRDDDVIADIEEMLAENAHILHGRDRKQRKALFRAVQNGDFDSDESEDTMQPAPKRRDADIPPELKYQWEKDRAKKAENKRKRQRAILEAAADPLAQHKGGKKGRKAMLAASRLEASIEVPNRVIDMVTLEQQIRRFLADIGGPNTMALLPADKATRMRIHELALAFNLKSLSKGKGNARYTTLIRTSRSGIGINKKKIARILRADGTGWDTPGRGGKNAAASLAKHREGEEVGKAAPKIGESNIGFKMLAAMGWTEGDRIGLSGGLDAPLTAIMKKTKLGLGATL</sequence>
<name>A0A401GE39_9APHY</name>
<feature type="region of interest" description="Disordered" evidence="1">
    <location>
        <begin position="515"/>
        <end position="554"/>
    </location>
</feature>
<feature type="region of interest" description="Disordered" evidence="1">
    <location>
        <begin position="740"/>
        <end position="769"/>
    </location>
</feature>
<dbReference type="InterPro" id="IPR036867">
    <property type="entry name" value="R3H_dom_sf"/>
</dbReference>
<evidence type="ECO:0000259" key="2">
    <source>
        <dbReference type="PROSITE" id="PS50174"/>
    </source>
</evidence>
<organism evidence="4 5">
    <name type="scientific">Sparassis crispa</name>
    <dbReference type="NCBI Taxonomy" id="139825"/>
    <lineage>
        <taxon>Eukaryota</taxon>
        <taxon>Fungi</taxon>
        <taxon>Dikarya</taxon>
        <taxon>Basidiomycota</taxon>
        <taxon>Agaricomycotina</taxon>
        <taxon>Agaricomycetes</taxon>
        <taxon>Polyporales</taxon>
        <taxon>Sparassidaceae</taxon>
        <taxon>Sparassis</taxon>
    </lineage>
</organism>
<feature type="compositionally biased region" description="Basic and acidic residues" evidence="1">
    <location>
        <begin position="515"/>
        <end position="531"/>
    </location>
</feature>
<feature type="compositionally biased region" description="Basic and acidic residues" evidence="1">
    <location>
        <begin position="675"/>
        <end position="688"/>
    </location>
</feature>
<dbReference type="AlphaFoldDB" id="A0A401GE39"/>
<proteinExistence type="predicted"/>
<feature type="compositionally biased region" description="Polar residues" evidence="1">
    <location>
        <begin position="57"/>
        <end position="68"/>
    </location>
</feature>
<dbReference type="InterPro" id="IPR000467">
    <property type="entry name" value="G_patch_dom"/>
</dbReference>
<feature type="compositionally biased region" description="Acidic residues" evidence="1">
    <location>
        <begin position="601"/>
        <end position="618"/>
    </location>
</feature>
<dbReference type="EMBL" id="BFAD01000003">
    <property type="protein sequence ID" value="GBE80446.1"/>
    <property type="molecule type" value="Genomic_DNA"/>
</dbReference>
<dbReference type="Gene3D" id="3.30.1370.50">
    <property type="entry name" value="R3H-like domain"/>
    <property type="match status" value="1"/>
</dbReference>
<reference evidence="4 5" key="1">
    <citation type="journal article" date="2018" name="Sci. Rep.">
        <title>Genome sequence of the cauliflower mushroom Sparassis crispa (Hanabiratake) and its association with beneficial usage.</title>
        <authorList>
            <person name="Kiyama R."/>
            <person name="Furutani Y."/>
            <person name="Kawaguchi K."/>
            <person name="Nakanishi T."/>
        </authorList>
    </citation>
    <scope>NUCLEOTIDE SEQUENCE [LARGE SCALE GENOMIC DNA]</scope>
</reference>
<dbReference type="SUPFAM" id="SSF82708">
    <property type="entry name" value="R3H domain"/>
    <property type="match status" value="1"/>
</dbReference>
<evidence type="ECO:0000313" key="4">
    <source>
        <dbReference type="EMBL" id="GBE80446.1"/>
    </source>
</evidence>
<keyword evidence="5" id="KW-1185">Reference proteome</keyword>
<feature type="region of interest" description="Disordered" evidence="1">
    <location>
        <begin position="1"/>
        <end position="106"/>
    </location>
</feature>
<dbReference type="PROSITE" id="PS51061">
    <property type="entry name" value="R3H"/>
    <property type="match status" value="1"/>
</dbReference>
<dbReference type="GO" id="GO:0003676">
    <property type="term" value="F:nucleic acid binding"/>
    <property type="evidence" value="ECO:0007669"/>
    <property type="project" value="UniProtKB-UniRule"/>
</dbReference>
<feature type="region of interest" description="Disordered" evidence="1">
    <location>
        <begin position="405"/>
        <end position="483"/>
    </location>
</feature>
<evidence type="ECO:0000259" key="3">
    <source>
        <dbReference type="PROSITE" id="PS51061"/>
    </source>
</evidence>
<feature type="compositionally biased region" description="Low complexity" evidence="1">
    <location>
        <begin position="450"/>
        <end position="464"/>
    </location>
</feature>
<dbReference type="STRING" id="139825.A0A401GE39"/>
<dbReference type="Pfam" id="PF01424">
    <property type="entry name" value="R3H"/>
    <property type="match status" value="1"/>
</dbReference>
<dbReference type="PANTHER" id="PTHR14195">
    <property type="entry name" value="G PATCH DOMAIN CONTAINING PROTEIN 2"/>
    <property type="match status" value="1"/>
</dbReference>
<feature type="compositionally biased region" description="Acidic residues" evidence="1">
    <location>
        <begin position="535"/>
        <end position="551"/>
    </location>
</feature>
<feature type="compositionally biased region" description="Acidic residues" evidence="1">
    <location>
        <begin position="640"/>
        <end position="659"/>
    </location>
</feature>
<dbReference type="InParanoid" id="A0A401GE39"/>
<evidence type="ECO:0000256" key="1">
    <source>
        <dbReference type="SAM" id="MobiDB-lite"/>
    </source>
</evidence>
<comment type="caution">
    <text evidence="4">The sequence shown here is derived from an EMBL/GenBank/DDBJ whole genome shotgun (WGS) entry which is preliminary data.</text>
</comment>
<dbReference type="InterPro" id="IPR001374">
    <property type="entry name" value="R3H_dom"/>
</dbReference>
<evidence type="ECO:0008006" key="6">
    <source>
        <dbReference type="Google" id="ProtNLM"/>
    </source>
</evidence>
<accession>A0A401GE39</accession>
<dbReference type="SMART" id="SM00443">
    <property type="entry name" value="G_patch"/>
    <property type="match status" value="1"/>
</dbReference>
<dbReference type="OrthoDB" id="21470at2759"/>
<dbReference type="GeneID" id="38777363"/>
<evidence type="ECO:0000313" key="5">
    <source>
        <dbReference type="Proteomes" id="UP000287166"/>
    </source>
</evidence>
<feature type="region of interest" description="Disordered" evidence="1">
    <location>
        <begin position="118"/>
        <end position="154"/>
    </location>
</feature>
<feature type="domain" description="R3H" evidence="3">
    <location>
        <begin position="828"/>
        <end position="892"/>
    </location>
</feature>
<feature type="region of interest" description="Disordered" evidence="1">
    <location>
        <begin position="578"/>
        <end position="702"/>
    </location>
</feature>
<dbReference type="Pfam" id="PF01585">
    <property type="entry name" value="G-patch"/>
    <property type="match status" value="1"/>
</dbReference>
<gene>
    <name evidence="4" type="ORF">SCP_0301610</name>
</gene>
<dbReference type="InterPro" id="IPR051189">
    <property type="entry name" value="Splicing_assoc_domain"/>
</dbReference>
<feature type="compositionally biased region" description="Gly residues" evidence="1">
    <location>
        <begin position="1"/>
        <end position="14"/>
    </location>
</feature>
<feature type="domain" description="G-patch" evidence="2">
    <location>
        <begin position="946"/>
        <end position="990"/>
    </location>
</feature>
<protein>
    <recommendedName>
        <fullName evidence="6">Protein SQS1</fullName>
    </recommendedName>
</protein>
<feature type="compositionally biased region" description="Polar residues" evidence="1">
    <location>
        <begin position="424"/>
        <end position="448"/>
    </location>
</feature>
<dbReference type="RefSeq" id="XP_027611359.1">
    <property type="nucleotide sequence ID" value="XM_027755558.1"/>
</dbReference>
<dbReference type="PROSITE" id="PS50174">
    <property type="entry name" value="G_PATCH"/>
    <property type="match status" value="1"/>
</dbReference>